<dbReference type="GO" id="GO:0043565">
    <property type="term" value="F:sequence-specific DNA binding"/>
    <property type="evidence" value="ECO:0007669"/>
    <property type="project" value="InterPro"/>
</dbReference>
<keyword evidence="1" id="KW-0805">Transcription regulation</keyword>
<organism evidence="5 6">
    <name type="scientific">Paenibacillus albidus</name>
    <dbReference type="NCBI Taxonomy" id="2041023"/>
    <lineage>
        <taxon>Bacteria</taxon>
        <taxon>Bacillati</taxon>
        <taxon>Bacillota</taxon>
        <taxon>Bacilli</taxon>
        <taxon>Bacillales</taxon>
        <taxon>Paenibacillaceae</taxon>
        <taxon>Paenibacillus</taxon>
    </lineage>
</organism>
<dbReference type="AlphaFoldDB" id="A0A917CTP1"/>
<dbReference type="EMBL" id="BMKR01000023">
    <property type="protein sequence ID" value="GGF95736.1"/>
    <property type="molecule type" value="Genomic_DNA"/>
</dbReference>
<name>A0A917CTP1_9BACL</name>
<evidence type="ECO:0000313" key="5">
    <source>
        <dbReference type="EMBL" id="GGF95736.1"/>
    </source>
</evidence>
<dbReference type="SMART" id="SM00342">
    <property type="entry name" value="HTH_ARAC"/>
    <property type="match status" value="1"/>
</dbReference>
<evidence type="ECO:0000256" key="2">
    <source>
        <dbReference type="ARBA" id="ARBA00023125"/>
    </source>
</evidence>
<reference evidence="5" key="2">
    <citation type="submission" date="2020-09" db="EMBL/GenBank/DDBJ databases">
        <authorList>
            <person name="Sun Q."/>
            <person name="Zhou Y."/>
        </authorList>
    </citation>
    <scope>NUCLEOTIDE SEQUENCE</scope>
    <source>
        <strain evidence="5">CGMCC 1.16134</strain>
    </source>
</reference>
<feature type="domain" description="HTH araC/xylS-type" evidence="4">
    <location>
        <begin position="182"/>
        <end position="280"/>
    </location>
</feature>
<dbReference type="RefSeq" id="WP_189029057.1">
    <property type="nucleotide sequence ID" value="NZ_BMKR01000023.1"/>
</dbReference>
<proteinExistence type="predicted"/>
<protein>
    <recommendedName>
        <fullName evidence="4">HTH araC/xylS-type domain-containing protein</fullName>
    </recommendedName>
</protein>
<evidence type="ECO:0000256" key="1">
    <source>
        <dbReference type="ARBA" id="ARBA00023015"/>
    </source>
</evidence>
<dbReference type="PROSITE" id="PS00041">
    <property type="entry name" value="HTH_ARAC_FAMILY_1"/>
    <property type="match status" value="1"/>
</dbReference>
<dbReference type="Proteomes" id="UP000637643">
    <property type="component" value="Unassembled WGS sequence"/>
</dbReference>
<reference evidence="5" key="1">
    <citation type="journal article" date="2014" name="Int. J. Syst. Evol. Microbiol.">
        <title>Complete genome sequence of Corynebacterium casei LMG S-19264T (=DSM 44701T), isolated from a smear-ripened cheese.</title>
        <authorList>
            <consortium name="US DOE Joint Genome Institute (JGI-PGF)"/>
            <person name="Walter F."/>
            <person name="Albersmeier A."/>
            <person name="Kalinowski J."/>
            <person name="Ruckert C."/>
        </authorList>
    </citation>
    <scope>NUCLEOTIDE SEQUENCE</scope>
    <source>
        <strain evidence="5">CGMCC 1.16134</strain>
    </source>
</reference>
<comment type="caution">
    <text evidence="5">The sequence shown here is derived from an EMBL/GenBank/DDBJ whole genome shotgun (WGS) entry which is preliminary data.</text>
</comment>
<dbReference type="Pfam" id="PF12833">
    <property type="entry name" value="HTH_18"/>
    <property type="match status" value="1"/>
</dbReference>
<dbReference type="PANTHER" id="PTHR43280:SF28">
    <property type="entry name" value="HTH-TYPE TRANSCRIPTIONAL ACTIVATOR RHAS"/>
    <property type="match status" value="1"/>
</dbReference>
<keyword evidence="6" id="KW-1185">Reference proteome</keyword>
<dbReference type="InterPro" id="IPR018060">
    <property type="entry name" value="HTH_AraC"/>
</dbReference>
<dbReference type="PRINTS" id="PR00032">
    <property type="entry name" value="HTHARAC"/>
</dbReference>
<dbReference type="InterPro" id="IPR020449">
    <property type="entry name" value="Tscrpt_reg_AraC-type_HTH"/>
</dbReference>
<accession>A0A917CTP1</accession>
<keyword evidence="3" id="KW-0804">Transcription</keyword>
<dbReference type="SUPFAM" id="SSF46689">
    <property type="entry name" value="Homeodomain-like"/>
    <property type="match status" value="2"/>
</dbReference>
<evidence type="ECO:0000313" key="6">
    <source>
        <dbReference type="Proteomes" id="UP000637643"/>
    </source>
</evidence>
<dbReference type="InterPro" id="IPR018062">
    <property type="entry name" value="HTH_AraC-typ_CS"/>
</dbReference>
<dbReference type="InterPro" id="IPR009057">
    <property type="entry name" value="Homeodomain-like_sf"/>
</dbReference>
<evidence type="ECO:0000256" key="3">
    <source>
        <dbReference type="ARBA" id="ARBA00023163"/>
    </source>
</evidence>
<evidence type="ECO:0000259" key="4">
    <source>
        <dbReference type="PROSITE" id="PS01124"/>
    </source>
</evidence>
<dbReference type="Gene3D" id="1.10.10.60">
    <property type="entry name" value="Homeodomain-like"/>
    <property type="match status" value="2"/>
</dbReference>
<dbReference type="GO" id="GO:0003700">
    <property type="term" value="F:DNA-binding transcription factor activity"/>
    <property type="evidence" value="ECO:0007669"/>
    <property type="project" value="InterPro"/>
</dbReference>
<gene>
    <name evidence="5" type="ORF">GCM10010912_45860</name>
</gene>
<dbReference type="PANTHER" id="PTHR43280">
    <property type="entry name" value="ARAC-FAMILY TRANSCRIPTIONAL REGULATOR"/>
    <property type="match status" value="1"/>
</dbReference>
<keyword evidence="2" id="KW-0238">DNA-binding</keyword>
<sequence length="286" mass="33233">MTAKHSTNYVLHASSNRFYWEGNGQLSIKTFSGGQARYKAKNGWFAVEEDRYLLLNEGPYTLEIDEHSALESFCLFFKNGFAGEILRSLTESTDVMLTDPFKERESLGFFEQTYPTTRRLSSQITAFKANLTTLAHDPLGYEEHFHRIMHTILFGQLDTLREVDTLPSIRRSTREELYRRVSTAHEYIRAYYHQPLQLKDIAQIACLSPNHLLRTYAQLYGTTPHQHISEYRIRKAKLLLDRLDYSITDISFDLGFGSPVSFSKIFRQHVGVSPLQYRKLVIMDKK</sequence>
<dbReference type="PROSITE" id="PS01124">
    <property type="entry name" value="HTH_ARAC_FAMILY_2"/>
    <property type="match status" value="1"/>
</dbReference>